<dbReference type="SUPFAM" id="SSF53720">
    <property type="entry name" value="ALDH-like"/>
    <property type="match status" value="1"/>
</dbReference>
<dbReference type="PANTHER" id="PTHR11699">
    <property type="entry name" value="ALDEHYDE DEHYDROGENASE-RELATED"/>
    <property type="match status" value="1"/>
</dbReference>
<keyword evidence="5" id="KW-1185">Reference proteome</keyword>
<sequence length="498" mass="51712">MSASAVTEYQMVIGGQSVPASGGRTLDSVDPATGDTWARIPDATPEDVDRAVAAARSALRDPAWAGLTASARGRLLTDLAALVEEEADALARIETRDNGKLLRETSAQAHALGRWYRYFGGLADKIEGSVPPIDFPSVMNFTVREPVGVVAAIAPWNSPLLLATWKLAPALAAGNAVVAKPSEYTSASLIELAQLFERAGFPPGVLNVITGTGAGAGAALTGHPGIDHIAFTGGPESARAIGHAAADRLTPATYELGGKSANVVFEDAQLDAAEAGVLAGIFAASGQTCIAGSRLLVQRTIAEDFSARIVARTEAIRLGDPTAPDTQMGPAATAPQRERIAGAVERAVAGGATLAAGGRIPDDPALGRGLYYAPTVLTDVTPESEIAQTEVFGPVLAVIPFEDEADAVRIANATPYALAAGVWTRDVKRAHRMARALDAGTIWVNTYRAVSPLSPFGGSGLSGFGRENGMEAITAFTKTKSVWIELSEDVQDPFVLRV</sequence>
<dbReference type="Pfam" id="PF00171">
    <property type="entry name" value="Aldedh"/>
    <property type="match status" value="1"/>
</dbReference>
<keyword evidence="2 4" id="KW-0560">Oxidoreductase</keyword>
<protein>
    <submittedName>
        <fullName evidence="4">(Z)-2-((N-methylformamido)methylene)-5-hydroxybutyrolactone dehydrogenase</fullName>
        <ecNumber evidence="4">1.2.1.-</ecNumber>
    </submittedName>
</protein>
<proteinExistence type="inferred from homology"/>
<dbReference type="InterPro" id="IPR016160">
    <property type="entry name" value="Ald_DH_CS_CYS"/>
</dbReference>
<feature type="domain" description="Aldehyde dehydrogenase" evidence="3">
    <location>
        <begin position="21"/>
        <end position="482"/>
    </location>
</feature>
<dbReference type="Gene3D" id="3.40.605.10">
    <property type="entry name" value="Aldehyde Dehydrogenase, Chain A, domain 1"/>
    <property type="match status" value="1"/>
</dbReference>
<evidence type="ECO:0000259" key="3">
    <source>
        <dbReference type="Pfam" id="PF00171"/>
    </source>
</evidence>
<dbReference type="EMBL" id="CP087164">
    <property type="protein sequence ID" value="UGS39124.1"/>
    <property type="molecule type" value="Genomic_DNA"/>
</dbReference>
<dbReference type="PROSITE" id="PS00070">
    <property type="entry name" value="ALDEHYDE_DEHYDR_CYS"/>
    <property type="match status" value="1"/>
</dbReference>
<evidence type="ECO:0000313" key="5">
    <source>
        <dbReference type="Proteomes" id="UP001162834"/>
    </source>
</evidence>
<dbReference type="CDD" id="cd07114">
    <property type="entry name" value="ALDH_DhaS"/>
    <property type="match status" value="1"/>
</dbReference>
<dbReference type="Gene3D" id="3.40.309.10">
    <property type="entry name" value="Aldehyde Dehydrogenase, Chain A, domain 2"/>
    <property type="match status" value="1"/>
</dbReference>
<dbReference type="EC" id="1.2.1.-" evidence="4"/>
<dbReference type="AlphaFoldDB" id="A0A9E6Y331"/>
<accession>A0A9E6Y331</accession>
<evidence type="ECO:0000256" key="2">
    <source>
        <dbReference type="ARBA" id="ARBA00023002"/>
    </source>
</evidence>
<evidence type="ECO:0000256" key="1">
    <source>
        <dbReference type="ARBA" id="ARBA00009986"/>
    </source>
</evidence>
<dbReference type="InterPro" id="IPR015590">
    <property type="entry name" value="Aldehyde_DH_dom"/>
</dbReference>
<reference evidence="4" key="1">
    <citation type="journal article" date="2022" name="Int. J. Syst. Evol. Microbiol.">
        <title>Pseudomonas aegrilactucae sp. nov. and Pseudomonas morbosilactucae sp. nov., pathogens causing bacterial rot of lettuce in Japan.</title>
        <authorList>
            <person name="Sawada H."/>
            <person name="Fujikawa T."/>
            <person name="Satou M."/>
        </authorList>
    </citation>
    <scope>NUCLEOTIDE SEQUENCE</scope>
    <source>
        <strain evidence="4">0166_1</strain>
    </source>
</reference>
<dbReference type="GO" id="GO:0016620">
    <property type="term" value="F:oxidoreductase activity, acting on the aldehyde or oxo group of donors, NAD or NADP as acceptor"/>
    <property type="evidence" value="ECO:0007669"/>
    <property type="project" value="InterPro"/>
</dbReference>
<name>A0A9E6Y331_9ACTN</name>
<dbReference type="InterPro" id="IPR016162">
    <property type="entry name" value="Ald_DH_N"/>
</dbReference>
<dbReference type="InterPro" id="IPR016161">
    <property type="entry name" value="Ald_DH/histidinol_DH"/>
</dbReference>
<gene>
    <name evidence="4" type="primary">tgnC_3</name>
    <name evidence="4" type="ORF">DSM104329_05556</name>
</gene>
<dbReference type="KEGG" id="sbae:DSM104329_05556"/>
<dbReference type="Proteomes" id="UP001162834">
    <property type="component" value="Chromosome"/>
</dbReference>
<dbReference type="InterPro" id="IPR016163">
    <property type="entry name" value="Ald_DH_C"/>
</dbReference>
<comment type="similarity">
    <text evidence="1">Belongs to the aldehyde dehydrogenase family.</text>
</comment>
<dbReference type="FunFam" id="3.40.309.10:FF:000012">
    <property type="entry name" value="Betaine aldehyde dehydrogenase"/>
    <property type="match status" value="1"/>
</dbReference>
<dbReference type="RefSeq" id="WP_259313131.1">
    <property type="nucleotide sequence ID" value="NZ_CP087164.1"/>
</dbReference>
<evidence type="ECO:0000313" key="4">
    <source>
        <dbReference type="EMBL" id="UGS39124.1"/>
    </source>
</evidence>
<organism evidence="4 5">
    <name type="scientific">Capillimicrobium parvum</name>
    <dbReference type="NCBI Taxonomy" id="2884022"/>
    <lineage>
        <taxon>Bacteria</taxon>
        <taxon>Bacillati</taxon>
        <taxon>Actinomycetota</taxon>
        <taxon>Thermoleophilia</taxon>
        <taxon>Solirubrobacterales</taxon>
        <taxon>Capillimicrobiaceae</taxon>
        <taxon>Capillimicrobium</taxon>
    </lineage>
</organism>
<dbReference type="FunFam" id="3.40.605.10:FF:000007">
    <property type="entry name" value="NAD/NADP-dependent betaine aldehyde dehydrogenase"/>
    <property type="match status" value="1"/>
</dbReference>